<accession>A0A0A9CCV6</accession>
<reference evidence="1" key="1">
    <citation type="submission" date="2014-09" db="EMBL/GenBank/DDBJ databases">
        <authorList>
            <person name="Magalhaes I.L.F."/>
            <person name="Oliveira U."/>
            <person name="Santos F.R."/>
            <person name="Vidigal T.H.D.A."/>
            <person name="Brescovit A.D."/>
            <person name="Santos A.J."/>
        </authorList>
    </citation>
    <scope>NUCLEOTIDE SEQUENCE</scope>
    <source>
        <tissue evidence="1">Shoot tissue taken approximately 20 cm above the soil surface</tissue>
    </source>
</reference>
<dbReference type="EMBL" id="GBRH01226675">
    <property type="protein sequence ID" value="JAD71220.1"/>
    <property type="molecule type" value="Transcribed_RNA"/>
</dbReference>
<reference evidence="1" key="2">
    <citation type="journal article" date="2015" name="Data Brief">
        <title>Shoot transcriptome of the giant reed, Arundo donax.</title>
        <authorList>
            <person name="Barrero R.A."/>
            <person name="Guerrero F.D."/>
            <person name="Moolhuijzen P."/>
            <person name="Goolsby J.A."/>
            <person name="Tidwell J."/>
            <person name="Bellgard S.E."/>
            <person name="Bellgard M.I."/>
        </authorList>
    </citation>
    <scope>NUCLEOTIDE SEQUENCE</scope>
    <source>
        <tissue evidence="1">Shoot tissue taken approximately 20 cm above the soil surface</tissue>
    </source>
</reference>
<organism evidence="1">
    <name type="scientific">Arundo donax</name>
    <name type="common">Giant reed</name>
    <name type="synonym">Donax arundinaceus</name>
    <dbReference type="NCBI Taxonomy" id="35708"/>
    <lineage>
        <taxon>Eukaryota</taxon>
        <taxon>Viridiplantae</taxon>
        <taxon>Streptophyta</taxon>
        <taxon>Embryophyta</taxon>
        <taxon>Tracheophyta</taxon>
        <taxon>Spermatophyta</taxon>
        <taxon>Magnoliopsida</taxon>
        <taxon>Liliopsida</taxon>
        <taxon>Poales</taxon>
        <taxon>Poaceae</taxon>
        <taxon>PACMAD clade</taxon>
        <taxon>Arundinoideae</taxon>
        <taxon>Arundineae</taxon>
        <taxon>Arundo</taxon>
    </lineage>
</organism>
<protein>
    <submittedName>
        <fullName evidence="1">Uncharacterized protein</fullName>
    </submittedName>
</protein>
<evidence type="ECO:0000313" key="1">
    <source>
        <dbReference type="EMBL" id="JAD71220.1"/>
    </source>
</evidence>
<proteinExistence type="predicted"/>
<name>A0A0A9CCV6_ARUDO</name>
<dbReference type="AlphaFoldDB" id="A0A0A9CCV6"/>
<sequence length="16" mass="1636">MVFSSTISTAFSGSIT</sequence>